<dbReference type="STRING" id="145388.A0A0D2NGQ8"/>
<dbReference type="SUPFAM" id="SSF56112">
    <property type="entry name" value="Protein kinase-like (PK-like)"/>
    <property type="match status" value="1"/>
</dbReference>
<dbReference type="EMBL" id="KK100709">
    <property type="protein sequence ID" value="KIZ04186.1"/>
    <property type="molecule type" value="Genomic_DNA"/>
</dbReference>
<feature type="compositionally biased region" description="Low complexity" evidence="2">
    <location>
        <begin position="48"/>
        <end position="79"/>
    </location>
</feature>
<name>A0A0D2NGQ8_9CHLO</name>
<dbReference type="Gene3D" id="3.30.200.20">
    <property type="entry name" value="Phosphorylase Kinase, domain 1"/>
    <property type="match status" value="1"/>
</dbReference>
<evidence type="ECO:0000256" key="2">
    <source>
        <dbReference type="SAM" id="MobiDB-lite"/>
    </source>
</evidence>
<sequence length="124" mass="12333">MQPHQRHQAWQAAAPLASQQQPWLQGGVPLGPASRAPSVGGAPVQQQLTAPTAGAGSAAATAAGTAAATAPTATPGGTSGAASLALRYEILGKIGEGTYGLVYLAAARDGSRKLFAIKTFKTGR</sequence>
<evidence type="ECO:0000313" key="5">
    <source>
        <dbReference type="Proteomes" id="UP000054498"/>
    </source>
</evidence>
<evidence type="ECO:0000259" key="3">
    <source>
        <dbReference type="PROSITE" id="PS50011"/>
    </source>
</evidence>
<feature type="domain" description="Protein kinase" evidence="3">
    <location>
        <begin position="88"/>
        <end position="124"/>
    </location>
</feature>
<keyword evidence="5" id="KW-1185">Reference proteome</keyword>
<dbReference type="InterPro" id="IPR000719">
    <property type="entry name" value="Prot_kinase_dom"/>
</dbReference>
<feature type="compositionally biased region" description="Low complexity" evidence="2">
    <location>
        <begin position="8"/>
        <end position="25"/>
    </location>
</feature>
<gene>
    <name evidence="4" type="ORF">MNEG_3767</name>
</gene>
<dbReference type="AlphaFoldDB" id="A0A0D2NGQ8"/>
<dbReference type="GeneID" id="25736645"/>
<dbReference type="PROSITE" id="PS50011">
    <property type="entry name" value="PROTEIN_KINASE_DOM"/>
    <property type="match status" value="1"/>
</dbReference>
<dbReference type="GO" id="GO:0005524">
    <property type="term" value="F:ATP binding"/>
    <property type="evidence" value="ECO:0007669"/>
    <property type="project" value="UniProtKB-UniRule"/>
</dbReference>
<feature type="region of interest" description="Disordered" evidence="2">
    <location>
        <begin position="1"/>
        <end position="79"/>
    </location>
</feature>
<accession>A0A0D2NGQ8</accession>
<evidence type="ECO:0000313" key="4">
    <source>
        <dbReference type="EMBL" id="KIZ04186.1"/>
    </source>
</evidence>
<feature type="binding site" evidence="1">
    <location>
        <position position="118"/>
    </location>
    <ligand>
        <name>ATP</name>
        <dbReference type="ChEBI" id="CHEBI:30616"/>
    </ligand>
</feature>
<proteinExistence type="predicted"/>
<dbReference type="Proteomes" id="UP000054498">
    <property type="component" value="Unassembled WGS sequence"/>
</dbReference>
<keyword evidence="1" id="KW-0067">ATP-binding</keyword>
<dbReference type="RefSeq" id="XP_013903205.1">
    <property type="nucleotide sequence ID" value="XM_014047751.1"/>
</dbReference>
<keyword evidence="1" id="KW-0547">Nucleotide-binding</keyword>
<dbReference type="KEGG" id="mng:MNEG_3767"/>
<dbReference type="InterPro" id="IPR011009">
    <property type="entry name" value="Kinase-like_dom_sf"/>
</dbReference>
<organism evidence="4 5">
    <name type="scientific">Monoraphidium neglectum</name>
    <dbReference type="NCBI Taxonomy" id="145388"/>
    <lineage>
        <taxon>Eukaryota</taxon>
        <taxon>Viridiplantae</taxon>
        <taxon>Chlorophyta</taxon>
        <taxon>core chlorophytes</taxon>
        <taxon>Chlorophyceae</taxon>
        <taxon>CS clade</taxon>
        <taxon>Sphaeropleales</taxon>
        <taxon>Selenastraceae</taxon>
        <taxon>Monoraphidium</taxon>
    </lineage>
</organism>
<dbReference type="InterPro" id="IPR017441">
    <property type="entry name" value="Protein_kinase_ATP_BS"/>
</dbReference>
<evidence type="ECO:0000256" key="1">
    <source>
        <dbReference type="PROSITE-ProRule" id="PRU10141"/>
    </source>
</evidence>
<dbReference type="GO" id="GO:0004672">
    <property type="term" value="F:protein kinase activity"/>
    <property type="evidence" value="ECO:0007669"/>
    <property type="project" value="InterPro"/>
</dbReference>
<feature type="non-terminal residue" evidence="4">
    <location>
        <position position="124"/>
    </location>
</feature>
<reference evidence="4 5" key="1">
    <citation type="journal article" date="2013" name="BMC Genomics">
        <title>Reconstruction of the lipid metabolism for the microalga Monoraphidium neglectum from its genome sequence reveals characteristics suitable for biofuel production.</title>
        <authorList>
            <person name="Bogen C."/>
            <person name="Al-Dilaimi A."/>
            <person name="Albersmeier A."/>
            <person name="Wichmann J."/>
            <person name="Grundmann M."/>
            <person name="Rupp O."/>
            <person name="Lauersen K.J."/>
            <person name="Blifernez-Klassen O."/>
            <person name="Kalinowski J."/>
            <person name="Goesmann A."/>
            <person name="Mussgnug J.H."/>
            <person name="Kruse O."/>
        </authorList>
    </citation>
    <scope>NUCLEOTIDE SEQUENCE [LARGE SCALE GENOMIC DNA]</scope>
    <source>
        <strain evidence="4 5">SAG 48.87</strain>
    </source>
</reference>
<dbReference type="PROSITE" id="PS00107">
    <property type="entry name" value="PROTEIN_KINASE_ATP"/>
    <property type="match status" value="1"/>
</dbReference>
<protein>
    <recommendedName>
        <fullName evidence="3">Protein kinase domain-containing protein</fullName>
    </recommendedName>
</protein>